<name>A0A1D9QEI2_SCLS1</name>
<feature type="region of interest" description="Disordered" evidence="1">
    <location>
        <begin position="215"/>
        <end position="323"/>
    </location>
</feature>
<gene>
    <name evidence="2" type="ORF">sscle_11g081170</name>
</gene>
<feature type="compositionally biased region" description="Basic and acidic residues" evidence="1">
    <location>
        <begin position="28"/>
        <end position="47"/>
    </location>
</feature>
<feature type="compositionally biased region" description="Polar residues" evidence="1">
    <location>
        <begin position="156"/>
        <end position="167"/>
    </location>
</feature>
<dbReference type="PANTHER" id="PTHR34414">
    <property type="entry name" value="HET DOMAIN-CONTAINING PROTEIN-RELATED"/>
    <property type="match status" value="1"/>
</dbReference>
<sequence length="445" mass="50481">MTSFEPIYYTYVPTAARSRRATTQKHSFPVEEQHIVPDRRLLDDTQRSNDGNVSGSELQENNDTENVVDNDYNIDLPTSYSISQVNTGEDSSLENKIWEDRIASPRTYDDDSSSIEIVLDPRLYQETLIEGLQKGYDTQDTLMLEDNKSNSDEQENFSTGGSHSPSVDYSIEPLDPLTIRDQDQSDSSYSDPEELEHGSSPYFLQQHGNIAIESIKEGENNEQQGCRKRRHLSETESDDNTRPAKQRRTRSLPIDNEQTSSRHNGAEGHPWPRPIIGPSSIAPSTMIDSSTLNFGGHSPATSDGNHYYSPPSAQSPSLAEPAPTAEYQEWPFQGFLKRTKIRNDTIYNLEFRLQDVPEHLHLPILSEAFGIVEVAQTPPPHSILHSRVQPARLRAKGKRVRWEPKEHETILRMKESGCSWEEIHYALPHRTLAAIQVQYSTKLKK</sequence>
<organism evidence="2 3">
    <name type="scientific">Sclerotinia sclerotiorum (strain ATCC 18683 / 1980 / Ss-1)</name>
    <name type="common">White mold</name>
    <name type="synonym">Whetzelinia sclerotiorum</name>
    <dbReference type="NCBI Taxonomy" id="665079"/>
    <lineage>
        <taxon>Eukaryota</taxon>
        <taxon>Fungi</taxon>
        <taxon>Dikarya</taxon>
        <taxon>Ascomycota</taxon>
        <taxon>Pezizomycotina</taxon>
        <taxon>Leotiomycetes</taxon>
        <taxon>Helotiales</taxon>
        <taxon>Sclerotiniaceae</taxon>
        <taxon>Sclerotinia</taxon>
    </lineage>
</organism>
<evidence type="ECO:0000313" key="2">
    <source>
        <dbReference type="EMBL" id="APA13347.1"/>
    </source>
</evidence>
<dbReference type="OrthoDB" id="3440156at2759"/>
<proteinExistence type="predicted"/>
<dbReference type="VEuPathDB" id="FungiDB:sscle_11g081170"/>
<feature type="compositionally biased region" description="Polar residues" evidence="1">
    <location>
        <begin position="281"/>
        <end position="304"/>
    </location>
</feature>
<dbReference type="Proteomes" id="UP000177798">
    <property type="component" value="Chromosome 11"/>
</dbReference>
<evidence type="ECO:0000256" key="1">
    <source>
        <dbReference type="SAM" id="MobiDB-lite"/>
    </source>
</evidence>
<protein>
    <recommendedName>
        <fullName evidence="4">Myb-like domain-containing protein</fullName>
    </recommendedName>
</protein>
<reference evidence="3" key="1">
    <citation type="journal article" date="2017" name="Genome Biol. Evol.">
        <title>The complete genome sequence of the phytopathogenic fungus Sclerotinia sclerotiorum reveals insights into the genome architecture of broad host range pathogens.</title>
        <authorList>
            <person name="Derbyshire M."/>
            <person name="Denton-Giles M."/>
            <person name="Hegedus D."/>
            <person name="Seifbarghy S."/>
            <person name="Rollins J."/>
            <person name="van Kan J."/>
            <person name="Seidl M.F."/>
            <person name="Faino L."/>
            <person name="Mbengue M."/>
            <person name="Navaud O."/>
            <person name="Raffaele S."/>
            <person name="Hammond-Kosack K."/>
            <person name="Heard S."/>
            <person name="Oliver R."/>
        </authorList>
    </citation>
    <scope>NUCLEOTIDE SEQUENCE [LARGE SCALE GENOMIC DNA]</scope>
    <source>
        <strain evidence="3">ATCC 18683 / 1980 / Ss-1</strain>
    </source>
</reference>
<dbReference type="KEGG" id="ssl:SS1G_08068"/>
<feature type="compositionally biased region" description="Polar residues" evidence="1">
    <location>
        <begin position="48"/>
        <end position="59"/>
    </location>
</feature>
<evidence type="ECO:0008006" key="4">
    <source>
        <dbReference type="Google" id="ProtNLM"/>
    </source>
</evidence>
<dbReference type="RefSeq" id="XP_001591441.1">
    <property type="nucleotide sequence ID" value="XM_001591391.1"/>
</dbReference>
<dbReference type="EMBL" id="CP017824">
    <property type="protein sequence ID" value="APA13347.1"/>
    <property type="molecule type" value="Genomic_DNA"/>
</dbReference>
<feature type="region of interest" description="Disordered" evidence="1">
    <location>
        <begin position="21"/>
        <end position="69"/>
    </location>
</feature>
<dbReference type="AlphaFoldDB" id="A0A1D9QEI2"/>
<feature type="region of interest" description="Disordered" evidence="1">
    <location>
        <begin position="149"/>
        <end position="200"/>
    </location>
</feature>
<evidence type="ECO:0000313" key="3">
    <source>
        <dbReference type="Proteomes" id="UP000177798"/>
    </source>
</evidence>
<dbReference type="PANTHER" id="PTHR34414:SF1">
    <property type="entry name" value="SUBTILISIN-LIKE SERINE PROTEASE"/>
    <property type="match status" value="1"/>
</dbReference>
<accession>A0A1D9QEI2</accession>